<evidence type="ECO:0000313" key="4">
    <source>
        <dbReference type="EMBL" id="ATV70880.1"/>
    </source>
</evidence>
<proteinExistence type="predicted"/>
<feature type="chain" id="PRO_5013723330" description="Stress response protein NST1" evidence="3">
    <location>
        <begin position="23"/>
        <end position="163"/>
    </location>
</feature>
<keyword evidence="1" id="KW-0175">Coiled coil</keyword>
<feature type="compositionally biased region" description="Basic and acidic residues" evidence="2">
    <location>
        <begin position="41"/>
        <end position="64"/>
    </location>
</feature>
<evidence type="ECO:0000256" key="1">
    <source>
        <dbReference type="SAM" id="Coils"/>
    </source>
</evidence>
<evidence type="ECO:0008006" key="6">
    <source>
        <dbReference type="Google" id="ProtNLM"/>
    </source>
</evidence>
<evidence type="ECO:0000256" key="2">
    <source>
        <dbReference type="SAM" id="MobiDB-lite"/>
    </source>
</evidence>
<evidence type="ECO:0000256" key="3">
    <source>
        <dbReference type="SAM" id="SignalP"/>
    </source>
</evidence>
<name>A0A2D3PT81_9FUSO</name>
<protein>
    <recommendedName>
        <fullName evidence="6">Stress response protein NST1</fullName>
    </recommendedName>
</protein>
<dbReference type="Proteomes" id="UP000230781">
    <property type="component" value="Chromosome"/>
</dbReference>
<sequence length="163" mass="18378">MKNKLMLTALLGLLLVGSFAYAEESDDEAKKRLLKEYEKVQKEREKEAERAAKEAEEAAKKQAEEGTQSVQDIANQATENGEGVVATEGAVVEGGEVAVPQEEVTPKKARKDMTESEKMDLEVQRIKKRMLEINDKIENYNKTNEMLDNLEKNVGELEKRVSY</sequence>
<reference evidence="4 5" key="1">
    <citation type="submission" date="2017-11" db="EMBL/GenBank/DDBJ databases">
        <title>Genome sequencing of Fusobacterium periodonticum KCOM 2555.</title>
        <authorList>
            <person name="Kook J.-K."/>
            <person name="Park S.-N."/>
            <person name="Lim Y.K."/>
        </authorList>
    </citation>
    <scope>NUCLEOTIDE SEQUENCE [LARGE SCALE GENOMIC DNA]</scope>
    <source>
        <strain evidence="4 5">KCOM 2555</strain>
    </source>
</reference>
<gene>
    <name evidence="4" type="ORF">CTM98_09605</name>
</gene>
<dbReference type="RefSeq" id="WP_100026831.1">
    <property type="nucleotide sequence ID" value="NZ_CP024704.1"/>
</dbReference>
<dbReference type="NCBIfam" id="NF041845">
    <property type="entry name" value="lipo_FAD_I_fam"/>
    <property type="match status" value="1"/>
</dbReference>
<feature type="compositionally biased region" description="Basic and acidic residues" evidence="2">
    <location>
        <begin position="111"/>
        <end position="120"/>
    </location>
</feature>
<feature type="region of interest" description="Disordered" evidence="2">
    <location>
        <begin position="41"/>
        <end position="120"/>
    </location>
</feature>
<evidence type="ECO:0000313" key="5">
    <source>
        <dbReference type="Proteomes" id="UP000230781"/>
    </source>
</evidence>
<feature type="compositionally biased region" description="Low complexity" evidence="2">
    <location>
        <begin position="79"/>
        <end position="103"/>
    </location>
</feature>
<dbReference type="EMBL" id="CP024704">
    <property type="protein sequence ID" value="ATV70880.1"/>
    <property type="molecule type" value="Genomic_DNA"/>
</dbReference>
<dbReference type="AlphaFoldDB" id="A0A2D3PT81"/>
<feature type="coiled-coil region" evidence="1">
    <location>
        <begin position="123"/>
        <end position="160"/>
    </location>
</feature>
<feature type="signal peptide" evidence="3">
    <location>
        <begin position="1"/>
        <end position="22"/>
    </location>
</feature>
<organism evidence="4 5">
    <name type="scientific">Fusobacterium pseudoperiodonticum</name>
    <dbReference type="NCBI Taxonomy" id="2663009"/>
    <lineage>
        <taxon>Bacteria</taxon>
        <taxon>Fusobacteriati</taxon>
        <taxon>Fusobacteriota</taxon>
        <taxon>Fusobacteriia</taxon>
        <taxon>Fusobacteriales</taxon>
        <taxon>Fusobacteriaceae</taxon>
        <taxon>Fusobacterium</taxon>
    </lineage>
</organism>
<keyword evidence="3" id="KW-0732">Signal</keyword>
<feature type="compositionally biased region" description="Polar residues" evidence="2">
    <location>
        <begin position="66"/>
        <end position="78"/>
    </location>
</feature>
<accession>A0A2D3PT81</accession>